<feature type="transmembrane region" description="Helical" evidence="1">
    <location>
        <begin position="36"/>
        <end position="56"/>
    </location>
</feature>
<keyword evidence="1" id="KW-1133">Transmembrane helix</keyword>
<keyword evidence="1" id="KW-0472">Membrane</keyword>
<organism evidence="2 3">
    <name type="scientific">Chloropicon primus</name>
    <dbReference type="NCBI Taxonomy" id="1764295"/>
    <lineage>
        <taxon>Eukaryota</taxon>
        <taxon>Viridiplantae</taxon>
        <taxon>Chlorophyta</taxon>
        <taxon>Chloropicophyceae</taxon>
        <taxon>Chloropicales</taxon>
        <taxon>Chloropicaceae</taxon>
        <taxon>Chloropicon</taxon>
    </lineage>
</organism>
<evidence type="ECO:0000313" key="3">
    <source>
        <dbReference type="Proteomes" id="UP000316726"/>
    </source>
</evidence>
<dbReference type="Proteomes" id="UP000316726">
    <property type="component" value="Chromosome 10"/>
</dbReference>
<protein>
    <submittedName>
        <fullName evidence="2">Uncharacterized protein</fullName>
    </submittedName>
</protein>
<keyword evidence="3" id="KW-1185">Reference proteome</keyword>
<evidence type="ECO:0000256" key="1">
    <source>
        <dbReference type="SAM" id="Phobius"/>
    </source>
</evidence>
<dbReference type="EMBL" id="CP031043">
    <property type="protein sequence ID" value="QDZ23507.1"/>
    <property type="molecule type" value="Genomic_DNA"/>
</dbReference>
<evidence type="ECO:0000313" key="2">
    <source>
        <dbReference type="EMBL" id="QDZ23507.1"/>
    </source>
</evidence>
<keyword evidence="1" id="KW-0812">Transmembrane</keyword>
<reference evidence="2 3" key="1">
    <citation type="submission" date="2018-07" db="EMBL/GenBank/DDBJ databases">
        <title>The complete nuclear genome of the prasinophyte Chloropicon primus (CCMP1205).</title>
        <authorList>
            <person name="Pombert J.-F."/>
            <person name="Otis C."/>
            <person name="Turmel M."/>
            <person name="Lemieux C."/>
        </authorList>
    </citation>
    <scope>NUCLEOTIDE SEQUENCE [LARGE SCALE GENOMIC DNA]</scope>
    <source>
        <strain evidence="2 3">CCMP1205</strain>
    </source>
</reference>
<accession>A0A5B8MT62</accession>
<gene>
    <name evidence="2" type="ORF">A3770_10p60250</name>
</gene>
<dbReference type="AlphaFoldDB" id="A0A5B8MT62"/>
<sequence>MNANLQKLFQAKILASPGATYEQKVNEAAVLIGTGAAFQGLLVFCILVVIFLMIFIRALNYHRGNSPWDSASKRR</sequence>
<proteinExistence type="predicted"/>
<name>A0A5B8MT62_9CHLO</name>